<keyword evidence="6 8" id="KW-0472">Membrane</keyword>
<evidence type="ECO:0000256" key="4">
    <source>
        <dbReference type="ARBA" id="ARBA00022989"/>
    </source>
</evidence>
<dbReference type="Gene3D" id="1.10.287.70">
    <property type="match status" value="1"/>
</dbReference>
<dbReference type="Pfam" id="PF07885">
    <property type="entry name" value="Ion_trans_2"/>
    <property type="match status" value="1"/>
</dbReference>
<gene>
    <name evidence="10" type="ORF">GCK32_011805</name>
</gene>
<evidence type="ECO:0000256" key="3">
    <source>
        <dbReference type="ARBA" id="ARBA00022692"/>
    </source>
</evidence>
<feature type="domain" description="Potassium channel" evidence="9">
    <location>
        <begin position="47"/>
        <end position="119"/>
    </location>
</feature>
<evidence type="ECO:0000313" key="11">
    <source>
        <dbReference type="Proteomes" id="UP001331761"/>
    </source>
</evidence>
<feature type="transmembrane region" description="Helical" evidence="8">
    <location>
        <begin position="41"/>
        <end position="59"/>
    </location>
</feature>
<dbReference type="AlphaFoldDB" id="A0AAN8F3A3"/>
<evidence type="ECO:0000313" key="10">
    <source>
        <dbReference type="EMBL" id="KAK5964453.1"/>
    </source>
</evidence>
<evidence type="ECO:0000256" key="5">
    <source>
        <dbReference type="ARBA" id="ARBA00023065"/>
    </source>
</evidence>
<dbReference type="GO" id="GO:0022841">
    <property type="term" value="F:potassium ion leak channel activity"/>
    <property type="evidence" value="ECO:0007669"/>
    <property type="project" value="TreeGrafter"/>
</dbReference>
<dbReference type="SUPFAM" id="SSF81324">
    <property type="entry name" value="Voltage-gated potassium channels"/>
    <property type="match status" value="1"/>
</dbReference>
<dbReference type="InterPro" id="IPR003280">
    <property type="entry name" value="2pore_dom_K_chnl"/>
</dbReference>
<comment type="caution">
    <text evidence="10">The sequence shown here is derived from an EMBL/GenBank/DDBJ whole genome shotgun (WGS) entry which is preliminary data.</text>
</comment>
<keyword evidence="3 8" id="KW-0812">Transmembrane</keyword>
<dbReference type="Proteomes" id="UP001331761">
    <property type="component" value="Unassembled WGS sequence"/>
</dbReference>
<keyword evidence="7" id="KW-0407">Ion channel</keyword>
<keyword evidence="11" id="KW-1185">Reference proteome</keyword>
<keyword evidence="5" id="KW-0406">Ion transport</keyword>
<dbReference type="PANTHER" id="PTHR11003">
    <property type="entry name" value="POTASSIUM CHANNEL, SUBFAMILY K"/>
    <property type="match status" value="1"/>
</dbReference>
<evidence type="ECO:0000259" key="9">
    <source>
        <dbReference type="Pfam" id="PF07885"/>
    </source>
</evidence>
<evidence type="ECO:0000256" key="7">
    <source>
        <dbReference type="ARBA" id="ARBA00023303"/>
    </source>
</evidence>
<keyword evidence="4 8" id="KW-1133">Transmembrane helix</keyword>
<evidence type="ECO:0000256" key="2">
    <source>
        <dbReference type="ARBA" id="ARBA00022448"/>
    </source>
</evidence>
<sequence length="262" mass="29514">MVERGELQTLDASSLASEIGSLPSIRDIEDENDQRTPRMSVKVALGITIGWIFFCSALFRLWEDWTYAESCYFMYISLSTIGLGDISVARRDMMVLCFVFVIIGLSLVSMSINVVQVALEDFYVNLMLKVAIEYQEKMAAGGDQMGASVGMMRMWSGNKTAKYLMPLLSKEKKRVAMDKVTQEAQEKGIELPAILSDLDEKTGMPKIFQIQENADSEEPPRELEQMVQKQILLEEANEDPVVIVHEVECQTDVVETSDKTEQ</sequence>
<evidence type="ECO:0000256" key="6">
    <source>
        <dbReference type="ARBA" id="ARBA00023136"/>
    </source>
</evidence>
<proteinExistence type="predicted"/>
<dbReference type="GO" id="GO:0015271">
    <property type="term" value="F:outward rectifier potassium channel activity"/>
    <property type="evidence" value="ECO:0007669"/>
    <property type="project" value="TreeGrafter"/>
</dbReference>
<organism evidence="10 11">
    <name type="scientific">Trichostrongylus colubriformis</name>
    <name type="common">Black scour worm</name>
    <dbReference type="NCBI Taxonomy" id="6319"/>
    <lineage>
        <taxon>Eukaryota</taxon>
        <taxon>Metazoa</taxon>
        <taxon>Ecdysozoa</taxon>
        <taxon>Nematoda</taxon>
        <taxon>Chromadorea</taxon>
        <taxon>Rhabditida</taxon>
        <taxon>Rhabditina</taxon>
        <taxon>Rhabditomorpha</taxon>
        <taxon>Strongyloidea</taxon>
        <taxon>Trichostrongylidae</taxon>
        <taxon>Trichostrongylus</taxon>
    </lineage>
</organism>
<dbReference type="GO" id="GO:0030322">
    <property type="term" value="P:stabilization of membrane potential"/>
    <property type="evidence" value="ECO:0007669"/>
    <property type="project" value="TreeGrafter"/>
</dbReference>
<comment type="subcellular location">
    <subcellularLocation>
        <location evidence="1">Membrane</location>
        <topology evidence="1">Multi-pass membrane protein</topology>
    </subcellularLocation>
</comment>
<accession>A0AAN8F3A3</accession>
<feature type="non-terminal residue" evidence="10">
    <location>
        <position position="262"/>
    </location>
</feature>
<name>A0AAN8F3A3_TRICO</name>
<reference evidence="10 11" key="1">
    <citation type="submission" date="2019-10" db="EMBL/GenBank/DDBJ databases">
        <title>Assembly and Annotation for the nematode Trichostrongylus colubriformis.</title>
        <authorList>
            <person name="Martin J."/>
        </authorList>
    </citation>
    <scope>NUCLEOTIDE SEQUENCE [LARGE SCALE GENOMIC DNA]</scope>
    <source>
        <strain evidence="10">G859</strain>
        <tissue evidence="10">Whole worm</tissue>
    </source>
</reference>
<dbReference type="GO" id="GO:0005886">
    <property type="term" value="C:plasma membrane"/>
    <property type="evidence" value="ECO:0007669"/>
    <property type="project" value="TreeGrafter"/>
</dbReference>
<evidence type="ECO:0000256" key="1">
    <source>
        <dbReference type="ARBA" id="ARBA00004141"/>
    </source>
</evidence>
<feature type="transmembrane region" description="Helical" evidence="8">
    <location>
        <begin position="65"/>
        <end position="83"/>
    </location>
</feature>
<protein>
    <recommendedName>
        <fullName evidence="9">Potassium channel domain-containing protein</fullName>
    </recommendedName>
</protein>
<feature type="transmembrane region" description="Helical" evidence="8">
    <location>
        <begin position="95"/>
        <end position="119"/>
    </location>
</feature>
<evidence type="ECO:0000256" key="8">
    <source>
        <dbReference type="SAM" id="Phobius"/>
    </source>
</evidence>
<dbReference type="EMBL" id="WIXE01025777">
    <property type="protein sequence ID" value="KAK5964453.1"/>
    <property type="molecule type" value="Genomic_DNA"/>
</dbReference>
<dbReference type="InterPro" id="IPR013099">
    <property type="entry name" value="K_chnl_dom"/>
</dbReference>
<dbReference type="PANTHER" id="PTHR11003:SF312">
    <property type="entry name" value="POTASSIUM CHANNEL DOMAIN-CONTAINING PROTEIN"/>
    <property type="match status" value="1"/>
</dbReference>
<keyword evidence="2" id="KW-0813">Transport</keyword>